<dbReference type="HAMAP" id="MF_00365">
    <property type="entry name" value="RecF"/>
    <property type="match status" value="1"/>
</dbReference>
<evidence type="ECO:0000256" key="5">
    <source>
        <dbReference type="ARBA" id="ARBA00022705"/>
    </source>
</evidence>
<evidence type="ECO:0000256" key="4">
    <source>
        <dbReference type="ARBA" id="ARBA00022490"/>
    </source>
</evidence>
<dbReference type="SUPFAM" id="SSF52540">
    <property type="entry name" value="P-loop containing nucleoside triphosphate hydrolases"/>
    <property type="match status" value="1"/>
</dbReference>
<dbReference type="GO" id="GO:0005524">
    <property type="term" value="F:ATP binding"/>
    <property type="evidence" value="ECO:0007669"/>
    <property type="project" value="UniProtKB-KW"/>
</dbReference>
<evidence type="ECO:0000259" key="9">
    <source>
        <dbReference type="SMART" id="SM00382"/>
    </source>
</evidence>
<dbReference type="Gene3D" id="1.20.1050.90">
    <property type="entry name" value="RecF/RecN/SMC, N-terminal domain"/>
    <property type="match status" value="1"/>
</dbReference>
<reference evidence="10" key="1">
    <citation type="journal article" date="2015" name="Nature">
        <title>Complex archaea that bridge the gap between prokaryotes and eukaryotes.</title>
        <authorList>
            <person name="Spang A."/>
            <person name="Saw J.H."/>
            <person name="Jorgensen S.L."/>
            <person name="Zaremba-Niedzwiedzka K."/>
            <person name="Martijn J."/>
            <person name="Lind A.E."/>
            <person name="van Eijk R."/>
            <person name="Schleper C."/>
            <person name="Guy L."/>
            <person name="Ettema T.J."/>
        </authorList>
    </citation>
    <scope>NUCLEOTIDE SEQUENCE</scope>
</reference>
<accession>A0A0F9TFI1</accession>
<sequence length="406" mass="43230">MTGERQTGDAAGTQSGLPVVRLSELRLADFRNYETLRLTFDRGFVAFVGDNGAGKTNLIEAVSLLTPGRGLRRATYQDIARKDGSGGFSIRAGLVSLQSEANVVTKVQPDPAGPATRTVRIDETAAKSADELLDLLRILWLTPAMDGLFTGPKGDRRRFLDRMVLAVDPTHGRRAVDYERAMRSRNRLLSDNRMDDSWLSGIEAQMAELGVAMALARAELVGMLAGMIDRSGADNPFPRAGLDLASGYGDTDLSRPSADIEDEARTRLRAGRHTDRTAGRTLLGAHRADLSVVHLAKAMPAAQSSTGEQKALLIGLVLAHARLVAAVSSLPPILLLDEIAAHLDPGRRAALFDLIAELGVQAFMTGTDASLFDALGDRAQMLEVAAGAVRPAAATGATSAESEQGR</sequence>
<dbReference type="InterPro" id="IPR027417">
    <property type="entry name" value="P-loop_NTPase"/>
</dbReference>
<organism evidence="10">
    <name type="scientific">marine sediment metagenome</name>
    <dbReference type="NCBI Taxonomy" id="412755"/>
    <lineage>
        <taxon>unclassified sequences</taxon>
        <taxon>metagenomes</taxon>
        <taxon>ecological metagenomes</taxon>
    </lineage>
</organism>
<evidence type="ECO:0000256" key="2">
    <source>
        <dbReference type="ARBA" id="ARBA00008016"/>
    </source>
</evidence>
<dbReference type="InterPro" id="IPR003395">
    <property type="entry name" value="RecF/RecN/SMC_N"/>
</dbReference>
<gene>
    <name evidence="10" type="ORF">LCGC14_0353820</name>
</gene>
<dbReference type="GO" id="GO:0005737">
    <property type="term" value="C:cytoplasm"/>
    <property type="evidence" value="ECO:0007669"/>
    <property type="project" value="UniProtKB-SubCell"/>
</dbReference>
<feature type="domain" description="AAA+ ATPase" evidence="9">
    <location>
        <begin position="41"/>
        <end position="385"/>
    </location>
</feature>
<dbReference type="GO" id="GO:0003697">
    <property type="term" value="F:single-stranded DNA binding"/>
    <property type="evidence" value="ECO:0007669"/>
    <property type="project" value="InterPro"/>
</dbReference>
<protein>
    <recommendedName>
        <fullName evidence="3">DNA replication and repair protein RecF</fullName>
    </recommendedName>
</protein>
<keyword evidence="4" id="KW-0963">Cytoplasm</keyword>
<evidence type="ECO:0000256" key="1">
    <source>
        <dbReference type="ARBA" id="ARBA00004496"/>
    </source>
</evidence>
<comment type="subcellular location">
    <subcellularLocation>
        <location evidence="1">Cytoplasm</location>
    </subcellularLocation>
</comment>
<keyword evidence="7" id="KW-0067">ATP-binding</keyword>
<dbReference type="PANTHER" id="PTHR32182">
    <property type="entry name" value="DNA REPLICATION AND REPAIR PROTEIN RECF"/>
    <property type="match status" value="1"/>
</dbReference>
<keyword evidence="5" id="KW-0235">DNA replication</keyword>
<dbReference type="InterPro" id="IPR018078">
    <property type="entry name" value="DNA-binding_RecF_CS"/>
</dbReference>
<dbReference type="Pfam" id="PF02463">
    <property type="entry name" value="SMC_N"/>
    <property type="match status" value="1"/>
</dbReference>
<keyword evidence="6" id="KW-0547">Nucleotide-binding</keyword>
<comment type="caution">
    <text evidence="10">The sequence shown here is derived from an EMBL/GenBank/DDBJ whole genome shotgun (WGS) entry which is preliminary data.</text>
</comment>
<dbReference type="GO" id="GO:0006260">
    <property type="term" value="P:DNA replication"/>
    <property type="evidence" value="ECO:0007669"/>
    <property type="project" value="UniProtKB-KW"/>
</dbReference>
<dbReference type="NCBIfam" id="TIGR00611">
    <property type="entry name" value="recf"/>
    <property type="match status" value="1"/>
</dbReference>
<dbReference type="GO" id="GO:0006302">
    <property type="term" value="P:double-strand break repair"/>
    <property type="evidence" value="ECO:0007669"/>
    <property type="project" value="TreeGrafter"/>
</dbReference>
<dbReference type="PROSITE" id="PS00618">
    <property type="entry name" value="RECF_2"/>
    <property type="match status" value="1"/>
</dbReference>
<evidence type="ECO:0000313" key="10">
    <source>
        <dbReference type="EMBL" id="KKN78039.1"/>
    </source>
</evidence>
<dbReference type="EMBL" id="LAZR01000269">
    <property type="protein sequence ID" value="KKN78039.1"/>
    <property type="molecule type" value="Genomic_DNA"/>
</dbReference>
<dbReference type="GO" id="GO:0000731">
    <property type="term" value="P:DNA synthesis involved in DNA repair"/>
    <property type="evidence" value="ECO:0007669"/>
    <property type="project" value="TreeGrafter"/>
</dbReference>
<evidence type="ECO:0000256" key="8">
    <source>
        <dbReference type="ARBA" id="ARBA00023125"/>
    </source>
</evidence>
<dbReference type="AlphaFoldDB" id="A0A0F9TFI1"/>
<comment type="similarity">
    <text evidence="2">Belongs to the RecF family.</text>
</comment>
<proteinExistence type="inferred from homology"/>
<name>A0A0F9TFI1_9ZZZZ</name>
<evidence type="ECO:0000256" key="7">
    <source>
        <dbReference type="ARBA" id="ARBA00022840"/>
    </source>
</evidence>
<evidence type="ECO:0000256" key="3">
    <source>
        <dbReference type="ARBA" id="ARBA00020170"/>
    </source>
</evidence>
<dbReference type="InterPro" id="IPR001238">
    <property type="entry name" value="DNA-binding_RecF"/>
</dbReference>
<dbReference type="SMART" id="SM00382">
    <property type="entry name" value="AAA"/>
    <property type="match status" value="1"/>
</dbReference>
<dbReference type="PANTHER" id="PTHR32182:SF0">
    <property type="entry name" value="DNA REPLICATION AND REPAIR PROTEIN RECF"/>
    <property type="match status" value="1"/>
</dbReference>
<evidence type="ECO:0000256" key="6">
    <source>
        <dbReference type="ARBA" id="ARBA00022741"/>
    </source>
</evidence>
<dbReference type="Gene3D" id="3.40.50.300">
    <property type="entry name" value="P-loop containing nucleotide triphosphate hydrolases"/>
    <property type="match status" value="1"/>
</dbReference>
<dbReference type="InterPro" id="IPR003593">
    <property type="entry name" value="AAA+_ATPase"/>
</dbReference>
<keyword evidence="8" id="KW-0238">DNA-binding</keyword>
<dbReference type="InterPro" id="IPR042174">
    <property type="entry name" value="RecF_2"/>
</dbReference>